<reference evidence="1" key="1">
    <citation type="submission" date="2022-04" db="EMBL/GenBank/DDBJ databases">
        <title>Emergence of ST220 Acinetobacter pittii strain in bloodstream infection, which co-producing chromosomal NDM-1 and OXA-820 carbapenemases.</title>
        <authorList>
            <person name="Tian C."/>
            <person name="Xing M."/>
            <person name="Fu L."/>
            <person name="Xia D."/>
        </authorList>
    </citation>
    <scope>NUCLEOTIDE SEQUENCE</scope>
    <source>
        <strain evidence="1">TCM</strain>
    </source>
</reference>
<accession>A0AAE9M816</accession>
<evidence type="ECO:0000313" key="1">
    <source>
        <dbReference type="EMBL" id="USU94145.1"/>
    </source>
</evidence>
<dbReference type="EMBL" id="CP095407">
    <property type="protein sequence ID" value="USU94145.1"/>
    <property type="molecule type" value="Genomic_DNA"/>
</dbReference>
<evidence type="ECO:0000313" key="2">
    <source>
        <dbReference type="Proteomes" id="UP001055514"/>
    </source>
</evidence>
<proteinExistence type="predicted"/>
<dbReference type="AlphaFoldDB" id="A0AAE9M816"/>
<dbReference type="Proteomes" id="UP001055514">
    <property type="component" value="Chromosome"/>
</dbReference>
<organism evidence="1 2">
    <name type="scientific">Acinetobacter pittii</name>
    <name type="common">Acinetobacter genomosp. 3</name>
    <dbReference type="NCBI Taxonomy" id="48296"/>
    <lineage>
        <taxon>Bacteria</taxon>
        <taxon>Pseudomonadati</taxon>
        <taxon>Pseudomonadota</taxon>
        <taxon>Gammaproteobacteria</taxon>
        <taxon>Moraxellales</taxon>
        <taxon>Moraxellaceae</taxon>
        <taxon>Acinetobacter</taxon>
        <taxon>Acinetobacter calcoaceticus/baumannii complex</taxon>
    </lineage>
</organism>
<gene>
    <name evidence="1" type="ORF">MWH18_17705</name>
</gene>
<dbReference type="RefSeq" id="WP_252932552.1">
    <property type="nucleotide sequence ID" value="NZ_CP095407.1"/>
</dbReference>
<protein>
    <submittedName>
        <fullName evidence="1">Uncharacterized protein</fullName>
    </submittedName>
</protein>
<name>A0AAE9M816_ACIPI</name>
<sequence length="64" mass="7527">MDNLNEALFDRNLLEVSEDAEYKKLCETFKGEDEEFYKGIRFTLAYLRSCETKQSGCTDDNKNF</sequence>